<dbReference type="InterPro" id="IPR029069">
    <property type="entry name" value="HotDog_dom_sf"/>
</dbReference>
<name>A0A2W7PFZ7_9BURK</name>
<dbReference type="SUPFAM" id="SSF54637">
    <property type="entry name" value="Thioesterase/thiol ester dehydrase-isomerase"/>
    <property type="match status" value="1"/>
</dbReference>
<dbReference type="Gene3D" id="3.10.129.10">
    <property type="entry name" value="Hotdog Thioesterase"/>
    <property type="match status" value="1"/>
</dbReference>
<dbReference type="CDD" id="cd03451">
    <property type="entry name" value="FkbR2"/>
    <property type="match status" value="1"/>
</dbReference>
<dbReference type="InterPro" id="IPR048274">
    <property type="entry name" value="MC_hydratase"/>
</dbReference>
<dbReference type="PANTHER" id="PTHR43664">
    <property type="entry name" value="MONOAMINE OXIDASE-RELATED"/>
    <property type="match status" value="1"/>
</dbReference>
<dbReference type="InterPro" id="IPR052342">
    <property type="entry name" value="MCH/BMMD"/>
</dbReference>
<evidence type="ECO:0000313" key="1">
    <source>
        <dbReference type="EMBL" id="PZX34166.1"/>
    </source>
</evidence>
<evidence type="ECO:0000313" key="2">
    <source>
        <dbReference type="Proteomes" id="UP000249638"/>
    </source>
</evidence>
<reference evidence="1" key="1">
    <citation type="submission" date="2018-06" db="EMBL/GenBank/DDBJ databases">
        <title>Genomic Encyclopedia of Type Strains, Phase IV (KMG-V): Genome sequencing to study the core and pangenomes of soil and plant-associated prokaryotes.</title>
        <authorList>
            <person name="Whitman W."/>
        </authorList>
    </citation>
    <scope>NUCLEOTIDE SEQUENCE [LARGE SCALE GENOMIC DNA]</scope>
    <source>
        <strain evidence="1">MLR2-44</strain>
    </source>
</reference>
<gene>
    <name evidence="1" type="ORF">C7416_101449</name>
</gene>
<dbReference type="EMBL" id="QKZN01000001">
    <property type="protein sequence ID" value="PZX34166.1"/>
    <property type="molecule type" value="Genomic_DNA"/>
</dbReference>
<protein>
    <submittedName>
        <fullName evidence="1">Acyl dehydratase</fullName>
    </submittedName>
</protein>
<organism evidence="1 2">
    <name type="scientific">Cupriavidus phytorum</name>
    <dbReference type="NCBI Taxonomy" id="3024399"/>
    <lineage>
        <taxon>Bacteria</taxon>
        <taxon>Pseudomonadati</taxon>
        <taxon>Pseudomonadota</taxon>
        <taxon>Betaproteobacteria</taxon>
        <taxon>Burkholderiales</taxon>
        <taxon>Burkholderiaceae</taxon>
        <taxon>Cupriavidus</taxon>
    </lineage>
</organism>
<comment type="caution">
    <text evidence="1">The sequence shown here is derived from an EMBL/GenBank/DDBJ whole genome shotgun (WGS) entry which is preliminary data.</text>
</comment>
<proteinExistence type="predicted"/>
<dbReference type="AlphaFoldDB" id="A0A2W7PFZ7"/>
<accession>A0A2W7PFZ7</accession>
<sequence length="178" mass="19717">MTTTHPATERIAEVPADPVVARLKAEARLRARGNRYEDFEPGRRFDHHWGRTVTAADNTMFSVLTLHYNPQYTNEAVARANGHPGVPVNPLLVFNTVFGLSVEDLSEGGGPFLGVDELAYLRPVYPGETLYASSVVVSRRPASNRPGYGIVTWHTRGSNQQGDAVIEFKRTNLVRMRG</sequence>
<dbReference type="Proteomes" id="UP000249638">
    <property type="component" value="Unassembled WGS sequence"/>
</dbReference>
<dbReference type="GO" id="GO:0016829">
    <property type="term" value="F:lyase activity"/>
    <property type="evidence" value="ECO:0007669"/>
    <property type="project" value="InterPro"/>
</dbReference>
<dbReference type="Pfam" id="PF19315">
    <property type="entry name" value="MC_hydratase"/>
    <property type="match status" value="1"/>
</dbReference>
<dbReference type="PANTHER" id="PTHR43664:SF1">
    <property type="entry name" value="BETA-METHYLMALYL-COA DEHYDRATASE"/>
    <property type="match status" value="1"/>
</dbReference>
<keyword evidence="2" id="KW-1185">Reference proteome</keyword>